<dbReference type="STRING" id="314265.R2601_24050"/>
<protein>
    <recommendedName>
        <fullName evidence="3">DUF1353 domain-containing protein</fullName>
    </recommendedName>
</protein>
<accession>Q0FH94</accession>
<evidence type="ECO:0000313" key="2">
    <source>
        <dbReference type="Proteomes" id="UP000006230"/>
    </source>
</evidence>
<sequence length="109" mass="12538">MTRFTGLPDRRFVVVEELIWEVGREGSGALITVPAGFVFDVSIPPGARWVFDPSDPAYLKASAVHDRLLIERWDRVTAGAVFHEILRTQDISLIRRLVMWLAVSLWRYR</sequence>
<evidence type="ECO:0008006" key="3">
    <source>
        <dbReference type="Google" id="ProtNLM"/>
    </source>
</evidence>
<gene>
    <name evidence="1" type="ORF">R2601_24050</name>
</gene>
<keyword evidence="2" id="KW-1185">Reference proteome</keyword>
<dbReference type="AlphaFoldDB" id="Q0FH94"/>
<dbReference type="InterPro" id="IPR010767">
    <property type="entry name" value="Phage_CGC-2007_Cje0229"/>
</dbReference>
<dbReference type="RefSeq" id="WP_007800202.1">
    <property type="nucleotide sequence ID" value="NZ_DS022276.1"/>
</dbReference>
<name>Q0FH94_SALBH</name>
<dbReference type="EMBL" id="AATQ01000079">
    <property type="protein sequence ID" value="EAU43557.1"/>
    <property type="molecule type" value="Genomic_DNA"/>
</dbReference>
<reference evidence="1 2" key="1">
    <citation type="journal article" date="2010" name="J. Bacteriol.">
        <title>Genome sequences of Pelagibaca bermudensis HTCC2601T and Maritimibacter alkaliphilus HTCC2654T, the type strains of two marine Roseobacter genera.</title>
        <authorList>
            <person name="Thrash J.C."/>
            <person name="Cho J.C."/>
            <person name="Ferriera S."/>
            <person name="Johnson J."/>
            <person name="Vergin K.L."/>
            <person name="Giovannoni S.J."/>
        </authorList>
    </citation>
    <scope>NUCLEOTIDE SEQUENCE [LARGE SCALE GENOMIC DNA]</scope>
    <source>
        <strain evidence="2">DSM 26914 / JCM 13377 / KCTC 12554 / HTCC2601</strain>
    </source>
</reference>
<dbReference type="HOGENOM" id="CLU_2181379_0_0_5"/>
<comment type="caution">
    <text evidence="1">The sequence shown here is derived from an EMBL/GenBank/DDBJ whole genome shotgun (WGS) entry which is preliminary data.</text>
</comment>
<evidence type="ECO:0000313" key="1">
    <source>
        <dbReference type="EMBL" id="EAU43557.1"/>
    </source>
</evidence>
<dbReference type="eggNOG" id="ENOG5032RPQ">
    <property type="taxonomic scope" value="Bacteria"/>
</dbReference>
<dbReference type="Proteomes" id="UP000006230">
    <property type="component" value="Unassembled WGS sequence"/>
</dbReference>
<organism evidence="1 2">
    <name type="scientific">Salipiger bermudensis (strain DSM 26914 / JCM 13377 / KCTC 12554 / HTCC2601)</name>
    <name type="common">Pelagibaca bermudensis</name>
    <dbReference type="NCBI Taxonomy" id="314265"/>
    <lineage>
        <taxon>Bacteria</taxon>
        <taxon>Pseudomonadati</taxon>
        <taxon>Pseudomonadota</taxon>
        <taxon>Alphaproteobacteria</taxon>
        <taxon>Rhodobacterales</taxon>
        <taxon>Roseobacteraceae</taxon>
        <taxon>Salipiger</taxon>
    </lineage>
</organism>
<proteinExistence type="predicted"/>
<dbReference type="Pfam" id="PF07087">
    <property type="entry name" value="DUF1353"/>
    <property type="match status" value="1"/>
</dbReference>